<dbReference type="Pfam" id="PF14137">
    <property type="entry name" value="DUF4304"/>
    <property type="match status" value="1"/>
</dbReference>
<proteinExistence type="predicted"/>
<keyword evidence="2" id="KW-1185">Reference proteome</keyword>
<dbReference type="RefSeq" id="WP_267267699.1">
    <property type="nucleotide sequence ID" value="NZ_JAOVZW010000045.1"/>
</dbReference>
<comment type="caution">
    <text evidence="1">The sequence shown here is derived from an EMBL/GenBank/DDBJ whole genome shotgun (WGS) entry which is preliminary data.</text>
</comment>
<reference evidence="1" key="1">
    <citation type="submission" date="2022-10" db="EMBL/GenBank/DDBJ databases">
        <title>Chryseobacterium sp. nov., a novel bacterial species.</title>
        <authorList>
            <person name="Cao Y."/>
        </authorList>
    </citation>
    <scope>NUCLEOTIDE SEQUENCE</scope>
    <source>
        <strain evidence="1">CCTCC AB2015118</strain>
    </source>
</reference>
<accession>A0ABT3XXY4</accession>
<evidence type="ECO:0000313" key="1">
    <source>
        <dbReference type="EMBL" id="MCX8526477.1"/>
    </source>
</evidence>
<dbReference type="EMBL" id="JAOVZW010000045">
    <property type="protein sequence ID" value="MCX8526477.1"/>
    <property type="molecule type" value="Genomic_DNA"/>
</dbReference>
<evidence type="ECO:0000313" key="2">
    <source>
        <dbReference type="Proteomes" id="UP001073122"/>
    </source>
</evidence>
<gene>
    <name evidence="1" type="ORF">OF897_21420</name>
</gene>
<organism evidence="1 2">
    <name type="scientific">Chryseobacterium formosus</name>
    <dbReference type="NCBI Taxonomy" id="1537363"/>
    <lineage>
        <taxon>Bacteria</taxon>
        <taxon>Pseudomonadati</taxon>
        <taxon>Bacteroidota</taxon>
        <taxon>Flavobacteriia</taxon>
        <taxon>Flavobacteriales</taxon>
        <taxon>Weeksellaceae</taxon>
        <taxon>Chryseobacterium group</taxon>
        <taxon>Chryseobacterium</taxon>
    </lineage>
</organism>
<name>A0ABT3XXY4_9FLAO</name>
<sequence length="203" mass="23388">MDIFKELIKKLTPHFKSLGFSKKGNSFQLEHDKNYGIINFQKSRESTKDVLKFTINFGVYSNVLGQLEYAYNNLSKPEIEQCQWSSRVGAFMANNPDYWWIINSTDDLNTNTADVIDNIQNIIIPEINKRLADEGLINSWLNENNAGTTEIGRFKYLTTLLKVKGDFNALHNIIETFMQQMKGKPNAKLAIEHLKEIDLTYQS</sequence>
<dbReference type="Proteomes" id="UP001073122">
    <property type="component" value="Unassembled WGS sequence"/>
</dbReference>
<dbReference type="InterPro" id="IPR025412">
    <property type="entry name" value="DUF4304"/>
</dbReference>
<protein>
    <submittedName>
        <fullName evidence="1">DUF4304 domain-containing protein</fullName>
    </submittedName>
</protein>